<evidence type="ECO:0008006" key="3">
    <source>
        <dbReference type="Google" id="ProtNLM"/>
    </source>
</evidence>
<proteinExistence type="predicted"/>
<name>A0ABU6CJK0_9ACTN</name>
<keyword evidence="2" id="KW-1185">Reference proteome</keyword>
<evidence type="ECO:0000313" key="1">
    <source>
        <dbReference type="EMBL" id="MEB3964867.1"/>
    </source>
</evidence>
<sequence>MSEAQIAIVVAGIGLLGAAVAAVAAVGSARVASRATLGQSDQQAQATRAHWLLQQRQQSYEELISSWEEWISAIQYWSNDDVPLLRQLDVNAMESASRQLTTRAVRVAVLGPDCVAEPAHKLARSAALFTAAERESRTAIAEFQQTGEEINLGQYRRLSEAAGDWNSRQQLYREVLIGVRRTLASSSPSETATA</sequence>
<dbReference type="Proteomes" id="UP001352223">
    <property type="component" value="Unassembled WGS sequence"/>
</dbReference>
<protein>
    <recommendedName>
        <fullName evidence="3">Secreted protein</fullName>
    </recommendedName>
</protein>
<dbReference type="EMBL" id="JAOZYB010000318">
    <property type="protein sequence ID" value="MEB3964867.1"/>
    <property type="molecule type" value="Genomic_DNA"/>
</dbReference>
<dbReference type="RefSeq" id="WP_324772630.1">
    <property type="nucleotide sequence ID" value="NZ_BAAATS010000010.1"/>
</dbReference>
<evidence type="ECO:0000313" key="2">
    <source>
        <dbReference type="Proteomes" id="UP001352223"/>
    </source>
</evidence>
<organism evidence="1 2">
    <name type="scientific">Streptomyces kunmingensis</name>
    <dbReference type="NCBI Taxonomy" id="68225"/>
    <lineage>
        <taxon>Bacteria</taxon>
        <taxon>Bacillati</taxon>
        <taxon>Actinomycetota</taxon>
        <taxon>Actinomycetes</taxon>
        <taxon>Kitasatosporales</taxon>
        <taxon>Streptomycetaceae</taxon>
        <taxon>Streptomyces</taxon>
    </lineage>
</organism>
<comment type="caution">
    <text evidence="1">The sequence shown here is derived from an EMBL/GenBank/DDBJ whole genome shotgun (WGS) entry which is preliminary data.</text>
</comment>
<reference evidence="1 2" key="1">
    <citation type="submission" date="2022-10" db="EMBL/GenBank/DDBJ databases">
        <authorList>
            <person name="Xie J."/>
            <person name="Shen N."/>
        </authorList>
    </citation>
    <scope>NUCLEOTIDE SEQUENCE [LARGE SCALE GENOMIC DNA]</scope>
    <source>
        <strain evidence="1 2">DSM 41681</strain>
    </source>
</reference>
<accession>A0ABU6CJK0</accession>
<gene>
    <name evidence="1" type="ORF">OKJ48_32250</name>
</gene>